<accession>A0ABV7T310</accession>
<keyword evidence="1" id="KW-0812">Transmembrane</keyword>
<evidence type="ECO:0000313" key="5">
    <source>
        <dbReference type="Proteomes" id="UP001595630"/>
    </source>
</evidence>
<proteinExistence type="predicted"/>
<feature type="signal peptide" evidence="2">
    <location>
        <begin position="1"/>
        <end position="19"/>
    </location>
</feature>
<evidence type="ECO:0000259" key="3">
    <source>
        <dbReference type="Pfam" id="PF25607"/>
    </source>
</evidence>
<evidence type="ECO:0000313" key="4">
    <source>
        <dbReference type="EMBL" id="MFC3607089.1"/>
    </source>
</evidence>
<reference evidence="5" key="1">
    <citation type="journal article" date="2019" name="Int. J. Syst. Evol. Microbiol.">
        <title>The Global Catalogue of Microorganisms (GCM) 10K type strain sequencing project: providing services to taxonomists for standard genome sequencing and annotation.</title>
        <authorList>
            <consortium name="The Broad Institute Genomics Platform"/>
            <consortium name="The Broad Institute Genome Sequencing Center for Infectious Disease"/>
            <person name="Wu L."/>
            <person name="Ma J."/>
        </authorList>
    </citation>
    <scope>NUCLEOTIDE SEQUENCE [LARGE SCALE GENOMIC DNA]</scope>
    <source>
        <strain evidence="5">KCTC 42447</strain>
    </source>
</reference>
<dbReference type="Proteomes" id="UP001595630">
    <property type="component" value="Unassembled WGS sequence"/>
</dbReference>
<keyword evidence="1" id="KW-1133">Transmembrane helix</keyword>
<keyword evidence="5" id="KW-1185">Reference proteome</keyword>
<feature type="chain" id="PRO_5047067065" evidence="2">
    <location>
        <begin position="20"/>
        <end position="535"/>
    </location>
</feature>
<evidence type="ECO:0000256" key="2">
    <source>
        <dbReference type="SAM" id="SignalP"/>
    </source>
</evidence>
<dbReference type="InterPro" id="IPR025738">
    <property type="entry name" value="BatD"/>
</dbReference>
<comment type="caution">
    <text evidence="4">The sequence shown here is derived from an EMBL/GenBank/DDBJ whole genome shotgun (WGS) entry which is preliminary data.</text>
</comment>
<dbReference type="EMBL" id="JBHRXZ010000012">
    <property type="protein sequence ID" value="MFC3607089.1"/>
    <property type="molecule type" value="Genomic_DNA"/>
</dbReference>
<organism evidence="4 5">
    <name type="scientific">Stutzerimonas tarimensis</name>
    <dbReference type="NCBI Taxonomy" id="1507735"/>
    <lineage>
        <taxon>Bacteria</taxon>
        <taxon>Pseudomonadati</taxon>
        <taxon>Pseudomonadota</taxon>
        <taxon>Gammaproteobacteria</taxon>
        <taxon>Pseudomonadales</taxon>
        <taxon>Pseudomonadaceae</taxon>
        <taxon>Stutzerimonas</taxon>
    </lineage>
</organism>
<keyword evidence="1" id="KW-0472">Membrane</keyword>
<dbReference type="PANTHER" id="PTHR40940">
    <property type="entry name" value="PROTEIN BATD-RELATED"/>
    <property type="match status" value="1"/>
</dbReference>
<dbReference type="PANTHER" id="PTHR40940:SF1">
    <property type="entry name" value="PROTEIN BATD"/>
    <property type="match status" value="1"/>
</dbReference>
<keyword evidence="2" id="KW-0732">Signal</keyword>
<sequence>MIRAMLAIWLTLVAMHSGAVGLTAKVDRHRLALDETLVLTLEASDPTHFGTPDLRPLEARFVVASPRRLESLPAGSAWQITLQPRYIGDQQIPSLQLGEWRSEPVNLTVLDRAEQASAQLAPIFIDASLEQDSVYVQAQAVLTLRIYHSVSLYDDSTLSPLQMPDAHVERIGDFRTYERTLGGVRHGVIEVRYAIFPQRSGELTIPSQVFSATTAATGSNGSIYDIRPGRSTQVKSPSIPLIVRPQPPEYPADAPWLPARRITLSEVWSAPEDDIRVGDSVTRSLMIAAEGLTAAQLPPLPASSPPDLRRYPDQPTLGHGVDDGGILGSREQREALVPGAAGEFEIAGTELFWWNTLEDRLEVANLPARTFKVESNPELVEPPVVVVSSATETAPAAPAWPWQLSTLVLAFTTLAGFGLWWRARQRPAVQRTQTAGPSTRSLLDDLRRACVADDTQGTRQALDAWARQQPETLSEMAARHAPLSEALDELNSALYSESGDRWQGQALWQAVSELPACHPAPPQADTGTLPPLYPR</sequence>
<name>A0ABV7T310_9GAMM</name>
<feature type="domain" description="DUF7939" evidence="3">
    <location>
        <begin position="440"/>
        <end position="515"/>
    </location>
</feature>
<dbReference type="RefSeq" id="WP_386361823.1">
    <property type="nucleotide sequence ID" value="NZ_JBHRXZ010000012.1"/>
</dbReference>
<dbReference type="InterPro" id="IPR057699">
    <property type="entry name" value="DUF7939"/>
</dbReference>
<protein>
    <submittedName>
        <fullName evidence="4">BatD family protein</fullName>
    </submittedName>
</protein>
<dbReference type="Pfam" id="PF25607">
    <property type="entry name" value="DUF7939"/>
    <property type="match status" value="1"/>
</dbReference>
<evidence type="ECO:0000256" key="1">
    <source>
        <dbReference type="SAM" id="Phobius"/>
    </source>
</evidence>
<gene>
    <name evidence="4" type="ORF">ACFOMF_04740</name>
</gene>
<feature type="transmembrane region" description="Helical" evidence="1">
    <location>
        <begin position="400"/>
        <end position="421"/>
    </location>
</feature>